<reference evidence="1" key="1">
    <citation type="journal article" date="2020" name="Int. J. Syst. Evol. Microbiol.">
        <title>Aquipluma nitroreducens gen. nov. sp. nov., a novel facultatively anaerobic bacterium isolated from a freshwater lake.</title>
        <authorList>
            <person name="Watanabe M."/>
            <person name="Kojima H."/>
            <person name="Fukui M."/>
        </authorList>
    </citation>
    <scope>NUCLEOTIDE SEQUENCE</scope>
    <source>
        <strain evidence="1">MeG22</strain>
    </source>
</reference>
<dbReference type="Pfam" id="PF11013">
    <property type="entry name" value="DUF2851"/>
    <property type="match status" value="1"/>
</dbReference>
<dbReference type="InterPro" id="IPR021272">
    <property type="entry name" value="DUF2851"/>
</dbReference>
<evidence type="ECO:0000313" key="2">
    <source>
        <dbReference type="Proteomes" id="UP001193389"/>
    </source>
</evidence>
<dbReference type="Proteomes" id="UP001193389">
    <property type="component" value="Chromosome"/>
</dbReference>
<dbReference type="KEGG" id="anf:AQPE_2934"/>
<proteinExistence type="predicted"/>
<evidence type="ECO:0000313" key="1">
    <source>
        <dbReference type="EMBL" id="BBE18769.1"/>
    </source>
</evidence>
<sequence>MKEEFLQFIWEHGLFNRTNLQTVDGKPLEIISTGRPNTDSGPDFFNARIRIGETIWAGNIEIHQKSSHWYQHHHDTDAAYDNVILHVVELHDKPIQVKNHQLPTLEINYPPAILENLEQLLKSERWIACEDKLSEVDPFILRFWFSSLMIERLQSKTNDILAILQQNKNNWNETFYQLLSRNFGMKTNALPFELLAKSLSLNILSKHKNNLFQIEALLFGQSGLLNEALLGDDYFLALRKEYSYLYQKYGLSGMESHVWKFMRLRPINFPTIRIAQLARLIHHSSALFSRILETENLDELRKLFDVSASEYWDTHYRFNKISEENKQKTLGETAFNNLVINTIAPLLFVYGDQHLDQAMKDRALLLLEKTAPESNQIIRKWNELGINSRSAFETQALIQLKNKYCEVKKCLHCQLGTKIITSVNHS</sequence>
<dbReference type="RefSeq" id="WP_318347075.1">
    <property type="nucleotide sequence ID" value="NZ_AP018694.1"/>
</dbReference>
<accession>A0A5K7SBB4</accession>
<evidence type="ECO:0008006" key="3">
    <source>
        <dbReference type="Google" id="ProtNLM"/>
    </source>
</evidence>
<keyword evidence="2" id="KW-1185">Reference proteome</keyword>
<name>A0A5K7SBB4_9BACT</name>
<organism evidence="1 2">
    <name type="scientific">Aquipluma nitroreducens</name>
    <dbReference type="NCBI Taxonomy" id="2010828"/>
    <lineage>
        <taxon>Bacteria</taxon>
        <taxon>Pseudomonadati</taxon>
        <taxon>Bacteroidota</taxon>
        <taxon>Bacteroidia</taxon>
        <taxon>Marinilabiliales</taxon>
        <taxon>Prolixibacteraceae</taxon>
        <taxon>Aquipluma</taxon>
    </lineage>
</organism>
<dbReference type="AlphaFoldDB" id="A0A5K7SBB4"/>
<protein>
    <recommendedName>
        <fullName evidence="3">DUF2851 domain-containing protein</fullName>
    </recommendedName>
</protein>
<dbReference type="EMBL" id="AP018694">
    <property type="protein sequence ID" value="BBE18769.1"/>
    <property type="molecule type" value="Genomic_DNA"/>
</dbReference>
<gene>
    <name evidence="1" type="ORF">AQPE_2934</name>
</gene>